<comment type="caution">
    <text evidence="2">The sequence shown here is derived from an EMBL/GenBank/DDBJ whole genome shotgun (WGS) entry which is preliminary data.</text>
</comment>
<protein>
    <submittedName>
        <fullName evidence="2">Uncharacterized protein</fullName>
    </submittedName>
</protein>
<gene>
    <name evidence="2" type="ORF">LCGC14_2422680</name>
</gene>
<feature type="non-terminal residue" evidence="2">
    <location>
        <position position="1"/>
    </location>
</feature>
<feature type="region of interest" description="Disordered" evidence="1">
    <location>
        <begin position="1"/>
        <end position="24"/>
    </location>
</feature>
<evidence type="ECO:0000313" key="2">
    <source>
        <dbReference type="EMBL" id="KKL23709.1"/>
    </source>
</evidence>
<dbReference type="EMBL" id="LAZR01036877">
    <property type="protein sequence ID" value="KKL23709.1"/>
    <property type="molecule type" value="Genomic_DNA"/>
</dbReference>
<evidence type="ECO:0000256" key="1">
    <source>
        <dbReference type="SAM" id="MobiDB-lite"/>
    </source>
</evidence>
<organism evidence="2">
    <name type="scientific">marine sediment metagenome</name>
    <dbReference type="NCBI Taxonomy" id="412755"/>
    <lineage>
        <taxon>unclassified sequences</taxon>
        <taxon>metagenomes</taxon>
        <taxon>ecological metagenomes</taxon>
    </lineage>
</organism>
<accession>A0A0F9BPB4</accession>
<dbReference type="AlphaFoldDB" id="A0A0F9BPB4"/>
<proteinExistence type="predicted"/>
<name>A0A0F9BPB4_9ZZZZ</name>
<sequence>VQRPLAANRQRAMPVHPNRPAAKSRLAVKSRPAVKNRPAVKSRLAAIRAAERNAICSAASTDCSSAIGAGRLAAKSPLAVKSRPVIRAARPTAVAGGREVVRCGTCSTTSSVAAGAASPLAVSLPPAVRRPAVAAVAVVRLPSLPRRRNPPRHPLKKRLRFLRRPNPIPPPRCCEAGASTVLATTWFARRATD</sequence>
<reference evidence="2" key="1">
    <citation type="journal article" date="2015" name="Nature">
        <title>Complex archaea that bridge the gap between prokaryotes and eukaryotes.</title>
        <authorList>
            <person name="Spang A."/>
            <person name="Saw J.H."/>
            <person name="Jorgensen S.L."/>
            <person name="Zaremba-Niedzwiedzka K."/>
            <person name="Martijn J."/>
            <person name="Lind A.E."/>
            <person name="van Eijk R."/>
            <person name="Schleper C."/>
            <person name="Guy L."/>
            <person name="Ettema T.J."/>
        </authorList>
    </citation>
    <scope>NUCLEOTIDE SEQUENCE</scope>
</reference>